<protein>
    <recommendedName>
        <fullName evidence="3">Hemolysin-type calcium-binding repeat-containing protein</fullName>
    </recommendedName>
</protein>
<proteinExistence type="predicted"/>
<organism evidence="1 2">
    <name type="scientific">Lutimaribacter marinistellae</name>
    <dbReference type="NCBI Taxonomy" id="1820329"/>
    <lineage>
        <taxon>Bacteria</taxon>
        <taxon>Pseudomonadati</taxon>
        <taxon>Pseudomonadota</taxon>
        <taxon>Alphaproteobacteria</taxon>
        <taxon>Rhodobacterales</taxon>
        <taxon>Roseobacteraceae</taxon>
        <taxon>Lutimaribacter</taxon>
    </lineage>
</organism>
<dbReference type="Pfam" id="PF00353">
    <property type="entry name" value="HemolysinCabind"/>
    <property type="match status" value="1"/>
</dbReference>
<gene>
    <name evidence="1" type="ORF">ACFORG_15200</name>
</gene>
<dbReference type="InterPro" id="IPR011049">
    <property type="entry name" value="Serralysin-like_metalloprot_C"/>
</dbReference>
<reference evidence="2" key="1">
    <citation type="journal article" date="2019" name="Int. J. Syst. Evol. Microbiol.">
        <title>The Global Catalogue of Microorganisms (GCM) 10K type strain sequencing project: providing services to taxonomists for standard genome sequencing and annotation.</title>
        <authorList>
            <consortium name="The Broad Institute Genomics Platform"/>
            <consortium name="The Broad Institute Genome Sequencing Center for Infectious Disease"/>
            <person name="Wu L."/>
            <person name="Ma J."/>
        </authorList>
    </citation>
    <scope>NUCLEOTIDE SEQUENCE [LARGE SCALE GENOMIC DNA]</scope>
    <source>
        <strain evidence="2">KCTC 42911</strain>
    </source>
</reference>
<comment type="caution">
    <text evidence="1">The sequence shown here is derived from an EMBL/GenBank/DDBJ whole genome shotgun (WGS) entry which is preliminary data.</text>
</comment>
<feature type="non-terminal residue" evidence="1">
    <location>
        <position position="1"/>
    </location>
</feature>
<dbReference type="SUPFAM" id="SSF51120">
    <property type="entry name" value="beta-Roll"/>
    <property type="match status" value="1"/>
</dbReference>
<accession>A0ABV7THM3</accession>
<sequence length="126" mass="13279">LSDLVFGGNGNDFVNGGFGYDRINGGAGADSFFHLGVADHGSDWVQDYLAGDGDVLVFGQVATAADFQINLAHTATPDGERSGEDAVQEAFVIYRPTGQIMWALVDGEAQLNINIQIGGEIFDLLA</sequence>
<dbReference type="InterPro" id="IPR001343">
    <property type="entry name" value="Hemolysn_Ca-bd"/>
</dbReference>
<dbReference type="Proteomes" id="UP001595629">
    <property type="component" value="Unassembled WGS sequence"/>
</dbReference>
<keyword evidence="2" id="KW-1185">Reference proteome</keyword>
<evidence type="ECO:0008006" key="3">
    <source>
        <dbReference type="Google" id="ProtNLM"/>
    </source>
</evidence>
<name>A0ABV7THM3_9RHOB</name>
<dbReference type="EMBL" id="JBHRXI010000016">
    <property type="protein sequence ID" value="MFC3615112.1"/>
    <property type="molecule type" value="Genomic_DNA"/>
</dbReference>
<dbReference type="PRINTS" id="PR00313">
    <property type="entry name" value="CABNDNGRPT"/>
</dbReference>
<evidence type="ECO:0000313" key="1">
    <source>
        <dbReference type="EMBL" id="MFC3615112.1"/>
    </source>
</evidence>
<dbReference type="Gene3D" id="2.150.10.10">
    <property type="entry name" value="Serralysin-like metalloprotease, C-terminal"/>
    <property type="match status" value="1"/>
</dbReference>
<evidence type="ECO:0000313" key="2">
    <source>
        <dbReference type="Proteomes" id="UP001595629"/>
    </source>
</evidence>